<dbReference type="GO" id="GO:0019144">
    <property type="term" value="F:ADP-sugar diphosphatase activity"/>
    <property type="evidence" value="ECO:0007669"/>
    <property type="project" value="TreeGrafter"/>
</dbReference>
<protein>
    <submittedName>
        <fullName evidence="4">ADP-ribose diphosphatase</fullName>
    </submittedName>
</protein>
<reference evidence="4 5" key="1">
    <citation type="submission" date="2017-01" db="EMBL/GenBank/DDBJ databases">
        <authorList>
            <person name="Mah S.A."/>
            <person name="Swanson W.J."/>
            <person name="Moy G.W."/>
            <person name="Vacquier V.D."/>
        </authorList>
    </citation>
    <scope>NUCLEOTIDE SEQUENCE [LARGE SCALE GENOMIC DNA]</scope>
    <source>
        <strain evidence="4 5">M9</strain>
    </source>
</reference>
<evidence type="ECO:0000313" key="5">
    <source>
        <dbReference type="Proteomes" id="UP000223759"/>
    </source>
</evidence>
<dbReference type="InterPro" id="IPR020084">
    <property type="entry name" value="NUDIX_hydrolase_CS"/>
</dbReference>
<dbReference type="PROSITE" id="PS00893">
    <property type="entry name" value="NUDIX_BOX"/>
    <property type="match status" value="1"/>
</dbReference>
<dbReference type="RefSeq" id="WP_076755619.1">
    <property type="nucleotide sequence ID" value="NZ_CP023018.1"/>
</dbReference>
<organism evidence="4 5">
    <name type="scientific">Ectothiorhodosinus mongolicus</name>
    <dbReference type="NCBI Taxonomy" id="233100"/>
    <lineage>
        <taxon>Bacteria</taxon>
        <taxon>Pseudomonadati</taxon>
        <taxon>Pseudomonadota</taxon>
        <taxon>Gammaproteobacteria</taxon>
        <taxon>Chromatiales</taxon>
        <taxon>Ectothiorhodospiraceae</taxon>
        <taxon>Ectothiorhodosinus</taxon>
    </lineage>
</organism>
<dbReference type="OrthoDB" id="9806150at2"/>
<evidence type="ECO:0000256" key="2">
    <source>
        <dbReference type="ARBA" id="ARBA00022801"/>
    </source>
</evidence>
<feature type="domain" description="Nudix hydrolase" evidence="3">
    <location>
        <begin position="47"/>
        <end position="180"/>
    </location>
</feature>
<dbReference type="PANTHER" id="PTHR11839:SF12">
    <property type="entry name" value="ADP COMPOUNDS HYDROLASE NUDE"/>
    <property type="match status" value="1"/>
</dbReference>
<evidence type="ECO:0000259" key="3">
    <source>
        <dbReference type="PROSITE" id="PS51462"/>
    </source>
</evidence>
<dbReference type="Pfam" id="PF00293">
    <property type="entry name" value="NUDIX"/>
    <property type="match status" value="1"/>
</dbReference>
<name>A0A1R3VY36_9GAMM</name>
<accession>A0A1R3VY36</accession>
<sequence>MADSPTDKPKRKPEILARRSVARSRLFHVEEIDLRFSNGVETCYERLVGSGRGAVIIVPMQADGSVLLIREYAAGTDRYELGLPKGLVEQEEDLLAAANREIMEEIGFGANRLEILGALTVAPGYMSHTTHVILAQDLYAKRVPGDEPETIEVVPWPLQNLTKLLLCEDCTEARSIAALFMAREKLMG</sequence>
<dbReference type="FunFam" id="3.90.79.10:FF:000006">
    <property type="entry name" value="ADP compounds hydrolase NudE"/>
    <property type="match status" value="1"/>
</dbReference>
<dbReference type="SUPFAM" id="SSF55811">
    <property type="entry name" value="Nudix"/>
    <property type="match status" value="1"/>
</dbReference>
<dbReference type="EMBL" id="FTPK01000002">
    <property type="protein sequence ID" value="SIT70087.1"/>
    <property type="molecule type" value="Genomic_DNA"/>
</dbReference>
<dbReference type="GO" id="GO:0006753">
    <property type="term" value="P:nucleoside phosphate metabolic process"/>
    <property type="evidence" value="ECO:0007669"/>
    <property type="project" value="TreeGrafter"/>
</dbReference>
<dbReference type="InterPro" id="IPR015797">
    <property type="entry name" value="NUDIX_hydrolase-like_dom_sf"/>
</dbReference>
<dbReference type="GO" id="GO:0005829">
    <property type="term" value="C:cytosol"/>
    <property type="evidence" value="ECO:0007669"/>
    <property type="project" value="TreeGrafter"/>
</dbReference>
<evidence type="ECO:0000256" key="1">
    <source>
        <dbReference type="ARBA" id="ARBA00001946"/>
    </source>
</evidence>
<keyword evidence="2" id="KW-0378">Hydrolase</keyword>
<dbReference type="Proteomes" id="UP000223759">
    <property type="component" value="Unassembled WGS sequence"/>
</dbReference>
<evidence type="ECO:0000313" key="4">
    <source>
        <dbReference type="EMBL" id="SIT70087.1"/>
    </source>
</evidence>
<dbReference type="PANTHER" id="PTHR11839">
    <property type="entry name" value="UDP/ADP-SUGAR PYROPHOSPHATASE"/>
    <property type="match status" value="1"/>
</dbReference>
<proteinExistence type="predicted"/>
<gene>
    <name evidence="4" type="ORF">SAMN05216526_1231</name>
</gene>
<keyword evidence="5" id="KW-1185">Reference proteome</keyword>
<dbReference type="InterPro" id="IPR000086">
    <property type="entry name" value="NUDIX_hydrolase_dom"/>
</dbReference>
<dbReference type="AlphaFoldDB" id="A0A1R3VY36"/>
<dbReference type="CDD" id="cd24156">
    <property type="entry name" value="NUDIX_ADPRase_NudE"/>
    <property type="match status" value="1"/>
</dbReference>
<dbReference type="NCBIfam" id="NF008736">
    <property type="entry name" value="PRK11762.1"/>
    <property type="match status" value="1"/>
</dbReference>
<comment type="cofactor">
    <cofactor evidence="1">
        <name>Mg(2+)</name>
        <dbReference type="ChEBI" id="CHEBI:18420"/>
    </cofactor>
</comment>
<dbReference type="STRING" id="233100.SAMN05216526_1231"/>
<dbReference type="Gene3D" id="3.90.79.10">
    <property type="entry name" value="Nucleoside Triphosphate Pyrophosphohydrolase"/>
    <property type="match status" value="1"/>
</dbReference>
<dbReference type="PROSITE" id="PS51462">
    <property type="entry name" value="NUDIX"/>
    <property type="match status" value="1"/>
</dbReference>
<dbReference type="GO" id="GO:0019693">
    <property type="term" value="P:ribose phosphate metabolic process"/>
    <property type="evidence" value="ECO:0007669"/>
    <property type="project" value="TreeGrafter"/>
</dbReference>